<proteinExistence type="predicted"/>
<organism evidence="1 2">
    <name type="scientific">Biomphalaria pfeifferi</name>
    <name type="common">Bloodfluke planorb</name>
    <name type="synonym">Freshwater snail</name>
    <dbReference type="NCBI Taxonomy" id="112525"/>
    <lineage>
        <taxon>Eukaryota</taxon>
        <taxon>Metazoa</taxon>
        <taxon>Spiralia</taxon>
        <taxon>Lophotrochozoa</taxon>
        <taxon>Mollusca</taxon>
        <taxon>Gastropoda</taxon>
        <taxon>Heterobranchia</taxon>
        <taxon>Euthyneura</taxon>
        <taxon>Panpulmonata</taxon>
        <taxon>Hygrophila</taxon>
        <taxon>Lymnaeoidea</taxon>
        <taxon>Planorbidae</taxon>
        <taxon>Biomphalaria</taxon>
    </lineage>
</organism>
<dbReference type="Proteomes" id="UP001233172">
    <property type="component" value="Unassembled WGS sequence"/>
</dbReference>
<comment type="caution">
    <text evidence="1">The sequence shown here is derived from an EMBL/GenBank/DDBJ whole genome shotgun (WGS) entry which is preliminary data.</text>
</comment>
<reference evidence="1" key="1">
    <citation type="journal article" date="2023" name="PLoS Negl. Trop. Dis.">
        <title>A genome sequence for Biomphalaria pfeifferi, the major vector snail for the human-infecting parasite Schistosoma mansoni.</title>
        <authorList>
            <person name="Bu L."/>
            <person name="Lu L."/>
            <person name="Laidemitt M.R."/>
            <person name="Zhang S.M."/>
            <person name="Mutuku M."/>
            <person name="Mkoji G."/>
            <person name="Steinauer M."/>
            <person name="Loker E.S."/>
        </authorList>
    </citation>
    <scope>NUCLEOTIDE SEQUENCE</scope>
    <source>
        <strain evidence="1">KasaAsao</strain>
    </source>
</reference>
<keyword evidence="2" id="KW-1185">Reference proteome</keyword>
<evidence type="ECO:0000313" key="2">
    <source>
        <dbReference type="Proteomes" id="UP001233172"/>
    </source>
</evidence>
<gene>
    <name evidence="1" type="ORF">Bpfe_021572</name>
</gene>
<reference evidence="1" key="2">
    <citation type="submission" date="2023-04" db="EMBL/GenBank/DDBJ databases">
        <authorList>
            <person name="Bu L."/>
            <person name="Lu L."/>
            <person name="Laidemitt M.R."/>
            <person name="Zhang S.M."/>
            <person name="Mutuku M."/>
            <person name="Mkoji G."/>
            <person name="Steinauer M."/>
            <person name="Loker E.S."/>
        </authorList>
    </citation>
    <scope>NUCLEOTIDE SEQUENCE</scope>
    <source>
        <strain evidence="1">KasaAsao</strain>
        <tissue evidence="1">Whole Snail</tissue>
    </source>
</reference>
<accession>A0AAD8B6L5</accession>
<dbReference type="AlphaFoldDB" id="A0AAD8B6L5"/>
<protein>
    <submittedName>
        <fullName evidence="1">Uncharacterized protein</fullName>
    </submittedName>
</protein>
<dbReference type="EMBL" id="JASAOG010000131">
    <property type="protein sequence ID" value="KAK0048987.1"/>
    <property type="molecule type" value="Genomic_DNA"/>
</dbReference>
<evidence type="ECO:0000313" key="1">
    <source>
        <dbReference type="EMBL" id="KAK0048987.1"/>
    </source>
</evidence>
<name>A0AAD8B6L5_BIOPF</name>
<sequence>MHKCSRAKQMSSPKCLLHALQLCLIGSYFTKWSPTHPPPLTSALTKGLGYNYFWGLKEKCEEEKKELRTVASSWRIFESPRTDMNSGQRVQWATQKL</sequence>